<dbReference type="PANTHER" id="PTHR38600">
    <property type="entry name" value="TRANSCRIPTIONAL REGULATORY PROTEIN"/>
    <property type="match status" value="1"/>
</dbReference>
<dbReference type="PROSITE" id="PS50987">
    <property type="entry name" value="HTH_ARSR_2"/>
    <property type="match status" value="1"/>
</dbReference>
<dbReference type="Gene3D" id="1.10.10.10">
    <property type="entry name" value="Winged helix-like DNA-binding domain superfamily/Winged helix DNA-binding domain"/>
    <property type="match status" value="1"/>
</dbReference>
<keyword evidence="4" id="KW-1185">Reference proteome</keyword>
<accession>A0ABS4J4W4</accession>
<reference evidence="3 4" key="1">
    <citation type="submission" date="2021-03" db="EMBL/GenBank/DDBJ databases">
        <title>Genomic Encyclopedia of Type Strains, Phase IV (KMG-IV): sequencing the most valuable type-strain genomes for metagenomic binning, comparative biology and taxonomic classification.</title>
        <authorList>
            <person name="Goeker M."/>
        </authorList>
    </citation>
    <scope>NUCLEOTIDE SEQUENCE [LARGE SCALE GENOMIC DNA]</scope>
    <source>
        <strain evidence="3 4">DSM 26048</strain>
    </source>
</reference>
<dbReference type="NCBIfam" id="NF033788">
    <property type="entry name" value="HTH_metalloreg"/>
    <property type="match status" value="1"/>
</dbReference>
<dbReference type="Proteomes" id="UP001519287">
    <property type="component" value="Unassembled WGS sequence"/>
</dbReference>
<dbReference type="EMBL" id="JAGGLB010000029">
    <property type="protein sequence ID" value="MBP1994879.1"/>
    <property type="molecule type" value="Genomic_DNA"/>
</dbReference>
<evidence type="ECO:0000256" key="1">
    <source>
        <dbReference type="ARBA" id="ARBA00023125"/>
    </source>
</evidence>
<keyword evidence="1 3" id="KW-0238">DNA-binding</keyword>
<protein>
    <submittedName>
        <fullName evidence="3">DNA-binding transcriptional ArsR family regulator</fullName>
    </submittedName>
</protein>
<dbReference type="InterPro" id="IPR036390">
    <property type="entry name" value="WH_DNA-bd_sf"/>
</dbReference>
<feature type="domain" description="HTH arsR-type" evidence="2">
    <location>
        <begin position="1"/>
        <end position="90"/>
    </location>
</feature>
<dbReference type="Pfam" id="PF12840">
    <property type="entry name" value="HTH_20"/>
    <property type="match status" value="1"/>
</dbReference>
<evidence type="ECO:0000259" key="2">
    <source>
        <dbReference type="PROSITE" id="PS50987"/>
    </source>
</evidence>
<evidence type="ECO:0000313" key="4">
    <source>
        <dbReference type="Proteomes" id="UP001519287"/>
    </source>
</evidence>
<sequence length="107" mass="12198">MSTEPIFAALGDPFRRKLLENLAENSPKTATQLAELYPLTRQGILKHLNVLEDAGLVEVQQQGREKRYFLTPAPLGELERWVQAIGGKWDERLQLLKGMIENENIIE</sequence>
<dbReference type="GO" id="GO:0003677">
    <property type="term" value="F:DNA binding"/>
    <property type="evidence" value="ECO:0007669"/>
    <property type="project" value="UniProtKB-KW"/>
</dbReference>
<evidence type="ECO:0000313" key="3">
    <source>
        <dbReference type="EMBL" id="MBP1994879.1"/>
    </source>
</evidence>
<dbReference type="PANTHER" id="PTHR38600:SF1">
    <property type="entry name" value="TRANSCRIPTIONAL REGULATORY PROTEIN"/>
    <property type="match status" value="1"/>
</dbReference>
<dbReference type="InterPro" id="IPR036388">
    <property type="entry name" value="WH-like_DNA-bd_sf"/>
</dbReference>
<dbReference type="SMART" id="SM00418">
    <property type="entry name" value="HTH_ARSR"/>
    <property type="match status" value="1"/>
</dbReference>
<dbReference type="InterPro" id="IPR011991">
    <property type="entry name" value="ArsR-like_HTH"/>
</dbReference>
<dbReference type="SUPFAM" id="SSF46785">
    <property type="entry name" value="Winged helix' DNA-binding domain"/>
    <property type="match status" value="1"/>
</dbReference>
<organism evidence="3 4">
    <name type="scientific">Paenibacillus eucommiae</name>
    <dbReference type="NCBI Taxonomy" id="1355755"/>
    <lineage>
        <taxon>Bacteria</taxon>
        <taxon>Bacillati</taxon>
        <taxon>Bacillota</taxon>
        <taxon>Bacilli</taxon>
        <taxon>Bacillales</taxon>
        <taxon>Paenibacillaceae</taxon>
        <taxon>Paenibacillus</taxon>
    </lineage>
</organism>
<dbReference type="InterPro" id="IPR001845">
    <property type="entry name" value="HTH_ArsR_DNA-bd_dom"/>
</dbReference>
<dbReference type="RefSeq" id="WP_209976708.1">
    <property type="nucleotide sequence ID" value="NZ_JAGGLB010000029.1"/>
</dbReference>
<proteinExistence type="predicted"/>
<dbReference type="CDD" id="cd00090">
    <property type="entry name" value="HTH_ARSR"/>
    <property type="match status" value="1"/>
</dbReference>
<gene>
    <name evidence="3" type="ORF">J2Z66_006520</name>
</gene>
<dbReference type="PRINTS" id="PR00778">
    <property type="entry name" value="HTHARSR"/>
</dbReference>
<comment type="caution">
    <text evidence="3">The sequence shown here is derived from an EMBL/GenBank/DDBJ whole genome shotgun (WGS) entry which is preliminary data.</text>
</comment>
<name>A0ABS4J4W4_9BACL</name>